<name>A0A9E7FBK1_9LILI</name>
<evidence type="ECO:0000256" key="3">
    <source>
        <dbReference type="ARBA" id="ARBA00022530"/>
    </source>
</evidence>
<protein>
    <submittedName>
        <fullName evidence="4">Cyclase</fullName>
    </submittedName>
</protein>
<dbReference type="PANTHER" id="PTHR31118">
    <property type="entry name" value="CYCLASE-LIKE PROTEIN 2"/>
    <property type="match status" value="1"/>
</dbReference>
<dbReference type="AlphaFoldDB" id="A0A9E7FBK1"/>
<dbReference type="GO" id="GO:0004061">
    <property type="term" value="F:arylformamidase activity"/>
    <property type="evidence" value="ECO:0007669"/>
    <property type="project" value="InterPro"/>
</dbReference>
<reference evidence="4" key="1">
    <citation type="submission" date="2022-05" db="EMBL/GenBank/DDBJ databases">
        <title>The Musa troglodytarum L. genome provides insights into the mechanism of non-climacteric behaviour and enrichment of carotenoids.</title>
        <authorList>
            <person name="Wang J."/>
        </authorList>
    </citation>
    <scope>NUCLEOTIDE SEQUENCE</scope>
    <source>
        <tissue evidence="4">Leaf</tissue>
    </source>
</reference>
<dbReference type="GO" id="GO:0019441">
    <property type="term" value="P:L-tryptophan catabolic process to kynurenine"/>
    <property type="evidence" value="ECO:0007669"/>
    <property type="project" value="InterPro"/>
</dbReference>
<evidence type="ECO:0000256" key="1">
    <source>
        <dbReference type="ARBA" id="ARBA00004498"/>
    </source>
</evidence>
<dbReference type="SUPFAM" id="SSF102198">
    <property type="entry name" value="Putative cyclase"/>
    <property type="match status" value="1"/>
</dbReference>
<proteinExistence type="inferred from homology"/>
<keyword evidence="3" id="KW-0272">Extracellular matrix</keyword>
<comment type="subcellular location">
    <subcellularLocation>
        <location evidence="1">Secreted</location>
        <location evidence="1">Extracellular space</location>
        <location evidence="1">Extracellular matrix</location>
    </subcellularLocation>
</comment>
<evidence type="ECO:0000313" key="5">
    <source>
        <dbReference type="Proteomes" id="UP001055439"/>
    </source>
</evidence>
<evidence type="ECO:0000313" key="4">
    <source>
        <dbReference type="EMBL" id="URD93304.1"/>
    </source>
</evidence>
<keyword evidence="5" id="KW-1185">Reference proteome</keyword>
<dbReference type="PANTHER" id="PTHR31118:SF12">
    <property type="entry name" value="CYCLASE-LIKE PROTEIN 2"/>
    <property type="match status" value="1"/>
</dbReference>
<dbReference type="Proteomes" id="UP001055439">
    <property type="component" value="Chromosome 3"/>
</dbReference>
<dbReference type="InterPro" id="IPR007325">
    <property type="entry name" value="KFase/CYL"/>
</dbReference>
<dbReference type="Gene3D" id="3.50.30.50">
    <property type="entry name" value="Putative cyclase"/>
    <property type="match status" value="1"/>
</dbReference>
<organism evidence="4 5">
    <name type="scientific">Musa troglodytarum</name>
    <name type="common">fe'i banana</name>
    <dbReference type="NCBI Taxonomy" id="320322"/>
    <lineage>
        <taxon>Eukaryota</taxon>
        <taxon>Viridiplantae</taxon>
        <taxon>Streptophyta</taxon>
        <taxon>Embryophyta</taxon>
        <taxon>Tracheophyta</taxon>
        <taxon>Spermatophyta</taxon>
        <taxon>Magnoliopsida</taxon>
        <taxon>Liliopsida</taxon>
        <taxon>Zingiberales</taxon>
        <taxon>Musaceae</taxon>
        <taxon>Musa</taxon>
    </lineage>
</organism>
<comment type="similarity">
    <text evidence="2">Belongs to the Cyclase 1 superfamily.</text>
</comment>
<evidence type="ECO:0000256" key="2">
    <source>
        <dbReference type="ARBA" id="ARBA00007865"/>
    </source>
</evidence>
<dbReference type="EMBL" id="CP097505">
    <property type="protein sequence ID" value="URD93304.1"/>
    <property type="molecule type" value="Genomic_DNA"/>
</dbReference>
<dbReference type="OrthoDB" id="7108654at2759"/>
<dbReference type="InterPro" id="IPR037175">
    <property type="entry name" value="KFase_sf"/>
</dbReference>
<dbReference type="Pfam" id="PF04199">
    <property type="entry name" value="Cyclase"/>
    <property type="match status" value="1"/>
</dbReference>
<sequence length="77" mass="8579">MPGWELEEGLGRFLWLSKSMENGSSVAYFSEMKLPAHSGTHVDAPSHVFQRYFEAGFDVDTLDLDALNGTLHILNPP</sequence>
<accession>A0A9E7FBK1</accession>
<gene>
    <name evidence="4" type="ORF">MUK42_32573</name>
</gene>
<keyword evidence="3" id="KW-0964">Secreted</keyword>